<accession>W0E958</accession>
<proteinExistence type="predicted"/>
<name>W0E958_MARPU</name>
<keyword evidence="2" id="KW-1185">Reference proteome</keyword>
<organism evidence="1 2">
    <name type="scientific">Marichromatium purpuratum 984</name>
    <dbReference type="NCBI Taxonomy" id="765910"/>
    <lineage>
        <taxon>Bacteria</taxon>
        <taxon>Pseudomonadati</taxon>
        <taxon>Pseudomonadota</taxon>
        <taxon>Gammaproteobacteria</taxon>
        <taxon>Chromatiales</taxon>
        <taxon>Chromatiaceae</taxon>
        <taxon>Marichromatium</taxon>
    </lineage>
</organism>
<dbReference type="HOGENOM" id="CLU_3404303_0_0_6"/>
<reference evidence="1 2" key="1">
    <citation type="submission" date="2013-12" db="EMBL/GenBank/DDBJ databases">
        <authorList>
            <consortium name="DOE Joint Genome Institute"/>
            <person name="Bryant D.A."/>
            <person name="Huntemann M."/>
            <person name="Han J."/>
            <person name="Chen A."/>
            <person name="Kyrpides N."/>
            <person name="Mavromatis K."/>
            <person name="Markowitz V."/>
            <person name="Palaniappan K."/>
            <person name="Ivanova N."/>
            <person name="Schaumberg A."/>
            <person name="Pati A."/>
            <person name="Liolios K."/>
            <person name="Nordberg H.P."/>
            <person name="Cantor M.N."/>
            <person name="Hua S.X."/>
            <person name="Woyke T."/>
        </authorList>
    </citation>
    <scope>NUCLEOTIDE SEQUENCE [LARGE SCALE GENOMIC DNA]</scope>
    <source>
        <strain evidence="1 2">984</strain>
    </source>
</reference>
<evidence type="ECO:0000313" key="2">
    <source>
        <dbReference type="Proteomes" id="UP000005275"/>
    </source>
</evidence>
<sequence length="30" mass="3293">MLLRVHAAAIVGADDGFVAIILSEYFYCCM</sequence>
<evidence type="ECO:0000313" key="1">
    <source>
        <dbReference type="EMBL" id="AHF05596.1"/>
    </source>
</evidence>
<dbReference type="AlphaFoldDB" id="W0E958"/>
<gene>
    <name evidence="1" type="ORF">MARPU_13050</name>
</gene>
<dbReference type="EMBL" id="CP007031">
    <property type="protein sequence ID" value="AHF05596.1"/>
    <property type="molecule type" value="Genomic_DNA"/>
</dbReference>
<dbReference type="KEGG" id="mpur:MARPU_13050"/>
<protein>
    <submittedName>
        <fullName evidence="1">Uncharacterized protein</fullName>
    </submittedName>
</protein>
<dbReference type="Proteomes" id="UP000005275">
    <property type="component" value="Chromosome"/>
</dbReference>